<evidence type="ECO:0000313" key="1">
    <source>
        <dbReference type="EMBL" id="JAI07243.1"/>
    </source>
</evidence>
<reference evidence="1" key="1">
    <citation type="submission" date="2014-11" db="EMBL/GenBank/DDBJ databases">
        <authorList>
            <person name="Amaro Gonzalez C."/>
        </authorList>
    </citation>
    <scope>NUCLEOTIDE SEQUENCE</scope>
</reference>
<protein>
    <submittedName>
        <fullName evidence="1">Uncharacterized protein</fullName>
    </submittedName>
</protein>
<proteinExistence type="predicted"/>
<reference evidence="1" key="2">
    <citation type="journal article" date="2015" name="Fish Shellfish Immunol.">
        <title>Early steps in the European eel (Anguilla anguilla)-Vibrio vulnificus interaction in the gills: Role of the RtxA13 toxin.</title>
        <authorList>
            <person name="Callol A."/>
            <person name="Pajuelo D."/>
            <person name="Ebbesson L."/>
            <person name="Teles M."/>
            <person name="MacKenzie S."/>
            <person name="Amaro C."/>
        </authorList>
    </citation>
    <scope>NUCLEOTIDE SEQUENCE</scope>
</reference>
<sequence>MGQIYVSFYVLYQIFSYALK</sequence>
<organism evidence="1">
    <name type="scientific">Anguilla anguilla</name>
    <name type="common">European freshwater eel</name>
    <name type="synonym">Muraena anguilla</name>
    <dbReference type="NCBI Taxonomy" id="7936"/>
    <lineage>
        <taxon>Eukaryota</taxon>
        <taxon>Metazoa</taxon>
        <taxon>Chordata</taxon>
        <taxon>Craniata</taxon>
        <taxon>Vertebrata</taxon>
        <taxon>Euteleostomi</taxon>
        <taxon>Actinopterygii</taxon>
        <taxon>Neopterygii</taxon>
        <taxon>Teleostei</taxon>
        <taxon>Anguilliformes</taxon>
        <taxon>Anguillidae</taxon>
        <taxon>Anguilla</taxon>
    </lineage>
</organism>
<name>A0A0E9XX12_ANGAN</name>
<accession>A0A0E9XX12</accession>
<dbReference type="AlphaFoldDB" id="A0A0E9XX12"/>
<dbReference type="EMBL" id="GBXM01001335">
    <property type="protein sequence ID" value="JAI07243.1"/>
    <property type="molecule type" value="Transcribed_RNA"/>
</dbReference>